<comment type="caution">
    <text evidence="7">The sequence shown here is derived from an EMBL/GenBank/DDBJ whole genome shotgun (WGS) entry which is preliminary data.</text>
</comment>
<proteinExistence type="predicted"/>
<dbReference type="FunFam" id="3.30.465.10:FF:000031">
    <property type="entry name" value="FAD binding domain protein"/>
    <property type="match status" value="1"/>
</dbReference>
<evidence type="ECO:0000256" key="2">
    <source>
        <dbReference type="ARBA" id="ARBA00012405"/>
    </source>
</evidence>
<dbReference type="AlphaFoldDB" id="A0A9P8WH42"/>
<dbReference type="InterPro" id="IPR040165">
    <property type="entry name" value="Diminuto-like"/>
</dbReference>
<evidence type="ECO:0000313" key="7">
    <source>
        <dbReference type="EMBL" id="KAH6900592.1"/>
    </source>
</evidence>
<keyword evidence="8" id="KW-1185">Reference proteome</keyword>
<dbReference type="GO" id="GO:0000246">
    <property type="term" value="F:Delta24(24-1) sterol reductase activity"/>
    <property type="evidence" value="ECO:0007669"/>
    <property type="project" value="TreeGrafter"/>
</dbReference>
<dbReference type="SUPFAM" id="SSF56176">
    <property type="entry name" value="FAD-binding/transporter-associated domain-like"/>
    <property type="match status" value="1"/>
</dbReference>
<dbReference type="Gene3D" id="3.30.465.10">
    <property type="match status" value="1"/>
</dbReference>
<dbReference type="Pfam" id="PF01565">
    <property type="entry name" value="FAD_binding_4"/>
    <property type="match status" value="1"/>
</dbReference>
<dbReference type="EC" id="1.3.1.72" evidence="2"/>
<name>A0A9P8WH42_9HYPO</name>
<dbReference type="Proteomes" id="UP000777438">
    <property type="component" value="Unassembled WGS sequence"/>
</dbReference>
<keyword evidence="5" id="KW-0472">Membrane</keyword>
<keyword evidence="3" id="KW-0812">Transmembrane</keyword>
<dbReference type="PANTHER" id="PTHR10801">
    <property type="entry name" value="24-DEHYDROCHOLESTEROL REDUCTASE"/>
    <property type="match status" value="1"/>
</dbReference>
<dbReference type="GO" id="GO:0016020">
    <property type="term" value="C:membrane"/>
    <property type="evidence" value="ECO:0007669"/>
    <property type="project" value="UniProtKB-SubCell"/>
</dbReference>
<sequence>MSAGEIVSRHLVELRARGGGAGATAGASAGPLSLVLRFCSISIVFPSHATSITPIRPPLLHPLSSLRPSTPSDLVMERHTKAVEAIASAVRGFFERREPYRIFHGSTNSTRPQRNTRAVDISALKNVISVDKAARTALVEPNVPMDRLVESTLPYGLVPPVVMEFPGITAGGGFAGTAGESSSFKHGFFNDTINYVEMVLGNGDVVKASREERADLFRGAAGAVGSIGTTTLMELQLMEAKKFVKTTYHRTSSVAEAVARVRSEAENPSNDYVDGILFSKDHGVIVTGELTNEKPDDKPVQTFSGAWDPWYYLHVKDRTLNAPSAGPSASSSSSSSSPVDYIPLAEYFFRYDRGGFWVGAAAFTYFKGVPFNRFFRWFLDDFLHTRMLYRALHGSGESARFIVQDLGLPYRNAEAFVDYTAENFGIWPLWLCPLKQTAPPTFHPHTGEAETSADGTVSVPPSLNIGLWGWGPADHDEFVTKNRALEAKLTELGGMKWLYAHTYYDQEDFWKVYNNKEWYDALREKYHATTLPTVYDKVKIDVEARRAESRRTKESLKGRKPFGGFYGIWKSIQSKDYMLHRHAKWKYKEEKK</sequence>
<accession>A0A9P8WH42</accession>
<dbReference type="OrthoDB" id="415825at2759"/>
<keyword evidence="4" id="KW-1133">Transmembrane helix</keyword>
<protein>
    <recommendedName>
        <fullName evidence="2">Delta(24)-sterol reductase</fullName>
        <ecNumber evidence="2">1.3.1.72</ecNumber>
    </recommendedName>
</protein>
<dbReference type="InterPro" id="IPR006094">
    <property type="entry name" value="Oxid_FAD_bind_N"/>
</dbReference>
<dbReference type="EMBL" id="JAGPYM010000001">
    <property type="protein sequence ID" value="KAH6900592.1"/>
    <property type="molecule type" value="Genomic_DNA"/>
</dbReference>
<dbReference type="PROSITE" id="PS51387">
    <property type="entry name" value="FAD_PCMH"/>
    <property type="match status" value="1"/>
</dbReference>
<dbReference type="InterPro" id="IPR016166">
    <property type="entry name" value="FAD-bd_PCMH"/>
</dbReference>
<evidence type="ECO:0000313" key="8">
    <source>
        <dbReference type="Proteomes" id="UP000777438"/>
    </source>
</evidence>
<dbReference type="InterPro" id="IPR016169">
    <property type="entry name" value="FAD-bd_PCMH_sub2"/>
</dbReference>
<dbReference type="GO" id="GO:0008202">
    <property type="term" value="P:steroid metabolic process"/>
    <property type="evidence" value="ECO:0007669"/>
    <property type="project" value="TreeGrafter"/>
</dbReference>
<evidence type="ECO:0000256" key="3">
    <source>
        <dbReference type="ARBA" id="ARBA00022692"/>
    </source>
</evidence>
<dbReference type="GO" id="GO:0005737">
    <property type="term" value="C:cytoplasm"/>
    <property type="evidence" value="ECO:0007669"/>
    <property type="project" value="TreeGrafter"/>
</dbReference>
<feature type="domain" description="FAD-binding PCMH-type" evidence="6">
    <location>
        <begin position="67"/>
        <end position="240"/>
    </location>
</feature>
<evidence type="ECO:0000256" key="1">
    <source>
        <dbReference type="ARBA" id="ARBA00004167"/>
    </source>
</evidence>
<dbReference type="GO" id="GO:0050614">
    <property type="term" value="F:Delta24-sterol reductase activity"/>
    <property type="evidence" value="ECO:0007669"/>
    <property type="project" value="UniProtKB-EC"/>
</dbReference>
<evidence type="ECO:0000259" key="6">
    <source>
        <dbReference type="PROSITE" id="PS51387"/>
    </source>
</evidence>
<evidence type="ECO:0000256" key="5">
    <source>
        <dbReference type="ARBA" id="ARBA00023136"/>
    </source>
</evidence>
<organism evidence="7 8">
    <name type="scientific">Thelonectria olida</name>
    <dbReference type="NCBI Taxonomy" id="1576542"/>
    <lineage>
        <taxon>Eukaryota</taxon>
        <taxon>Fungi</taxon>
        <taxon>Dikarya</taxon>
        <taxon>Ascomycota</taxon>
        <taxon>Pezizomycotina</taxon>
        <taxon>Sordariomycetes</taxon>
        <taxon>Hypocreomycetidae</taxon>
        <taxon>Hypocreales</taxon>
        <taxon>Nectriaceae</taxon>
        <taxon>Thelonectria</taxon>
    </lineage>
</organism>
<dbReference type="GO" id="GO:0071949">
    <property type="term" value="F:FAD binding"/>
    <property type="evidence" value="ECO:0007669"/>
    <property type="project" value="InterPro"/>
</dbReference>
<dbReference type="PANTHER" id="PTHR10801:SF10">
    <property type="entry name" value="FAD BINDING DOMAIN PROTEIN (AFU_ORTHOLOGUE AFUA_6G14300)"/>
    <property type="match status" value="1"/>
</dbReference>
<gene>
    <name evidence="7" type="ORF">B0T10DRAFT_453103</name>
</gene>
<evidence type="ECO:0000256" key="4">
    <source>
        <dbReference type="ARBA" id="ARBA00022989"/>
    </source>
</evidence>
<reference evidence="7 8" key="1">
    <citation type="journal article" date="2021" name="Nat. Commun.">
        <title>Genetic determinants of endophytism in the Arabidopsis root mycobiome.</title>
        <authorList>
            <person name="Mesny F."/>
            <person name="Miyauchi S."/>
            <person name="Thiergart T."/>
            <person name="Pickel B."/>
            <person name="Atanasova L."/>
            <person name="Karlsson M."/>
            <person name="Huettel B."/>
            <person name="Barry K.W."/>
            <person name="Haridas S."/>
            <person name="Chen C."/>
            <person name="Bauer D."/>
            <person name="Andreopoulos W."/>
            <person name="Pangilinan J."/>
            <person name="LaButti K."/>
            <person name="Riley R."/>
            <person name="Lipzen A."/>
            <person name="Clum A."/>
            <person name="Drula E."/>
            <person name="Henrissat B."/>
            <person name="Kohler A."/>
            <person name="Grigoriev I.V."/>
            <person name="Martin F.M."/>
            <person name="Hacquard S."/>
        </authorList>
    </citation>
    <scope>NUCLEOTIDE SEQUENCE [LARGE SCALE GENOMIC DNA]</scope>
    <source>
        <strain evidence="7 8">MPI-CAGE-CH-0241</strain>
    </source>
</reference>
<comment type="subcellular location">
    <subcellularLocation>
        <location evidence="1">Membrane</location>
        <topology evidence="1">Single-pass membrane protein</topology>
    </subcellularLocation>
</comment>
<dbReference type="InterPro" id="IPR036318">
    <property type="entry name" value="FAD-bd_PCMH-like_sf"/>
</dbReference>